<dbReference type="AlphaFoldDB" id="A0A5B2VGM5"/>
<comment type="caution">
    <text evidence="1">The sequence shown here is derived from an EMBL/GenBank/DDBJ whole genome shotgun (WGS) entry which is preliminary data.</text>
</comment>
<keyword evidence="2" id="KW-1185">Reference proteome</keyword>
<reference evidence="1 2" key="1">
    <citation type="submission" date="2019-09" db="EMBL/GenBank/DDBJ databases">
        <title>Salinarimonas rosea gen. nov., sp. nov., a new member of the a-2 subgroup of the Proteobacteria.</title>
        <authorList>
            <person name="Liu J."/>
        </authorList>
    </citation>
    <scope>NUCLEOTIDE SEQUENCE [LARGE SCALE GENOMIC DNA]</scope>
    <source>
        <strain evidence="1 2">BN140002</strain>
    </source>
</reference>
<proteinExistence type="predicted"/>
<dbReference type="InterPro" id="IPR049156">
    <property type="entry name" value="Phage_chap_TAC_15-like"/>
</dbReference>
<name>A0A5B2VGM5_9HYPH</name>
<accession>A0A5B2VGM5</accession>
<dbReference type="EMBL" id="VUOA01000018">
    <property type="protein sequence ID" value="KAA2237670.1"/>
    <property type="molecule type" value="Genomic_DNA"/>
</dbReference>
<evidence type="ECO:0000313" key="2">
    <source>
        <dbReference type="Proteomes" id="UP000323142"/>
    </source>
</evidence>
<gene>
    <name evidence="1" type="ORF">F0L46_08290</name>
</gene>
<dbReference type="Proteomes" id="UP000323142">
    <property type="component" value="Unassembled WGS sequence"/>
</dbReference>
<organism evidence="1 2">
    <name type="scientific">Salinarimonas soli</name>
    <dbReference type="NCBI Taxonomy" id="1638099"/>
    <lineage>
        <taxon>Bacteria</taxon>
        <taxon>Pseudomonadati</taxon>
        <taxon>Pseudomonadota</taxon>
        <taxon>Alphaproteobacteria</taxon>
        <taxon>Hyphomicrobiales</taxon>
        <taxon>Salinarimonadaceae</taxon>
        <taxon>Salinarimonas</taxon>
    </lineage>
</organism>
<dbReference type="Pfam" id="PF21822">
    <property type="entry name" value="Phage_TAC_15"/>
    <property type="match status" value="1"/>
</dbReference>
<sequence>MTEFTVGGHVYRAGRLDAMRAFHVTRRLTPIMSALAEMVPAARTAAPAEGEAAEGEAPGDAHAALIRMLEPVLGAVARLPDADVDYVLAASLGVCSRKVGELWAPVWPAGAPRPMYDDITMPEMIQIAFHVLKGAIGPFLAGGGLTSFASAPR</sequence>
<evidence type="ECO:0000313" key="1">
    <source>
        <dbReference type="EMBL" id="KAA2237670.1"/>
    </source>
</evidence>
<dbReference type="RefSeq" id="WP_149816615.1">
    <property type="nucleotide sequence ID" value="NZ_VUOA01000018.1"/>
</dbReference>
<dbReference type="OrthoDB" id="8162852at2"/>
<reference evidence="1 2" key="2">
    <citation type="submission" date="2019-09" db="EMBL/GenBank/DDBJ databases">
        <authorList>
            <person name="Jin C."/>
        </authorList>
    </citation>
    <scope>NUCLEOTIDE SEQUENCE [LARGE SCALE GENOMIC DNA]</scope>
    <source>
        <strain evidence="1 2">BN140002</strain>
    </source>
</reference>
<protein>
    <submittedName>
        <fullName evidence="1">Uncharacterized protein</fullName>
    </submittedName>
</protein>